<evidence type="ECO:0000256" key="7">
    <source>
        <dbReference type="SAM" id="Phobius"/>
    </source>
</evidence>
<dbReference type="PROSITE" id="PS01309">
    <property type="entry name" value="UPF0057"/>
    <property type="match status" value="1"/>
</dbReference>
<evidence type="ECO:0000256" key="4">
    <source>
        <dbReference type="ARBA" id="ARBA00022989"/>
    </source>
</evidence>
<dbReference type="EnsemblMetazoa" id="PPA36931.1">
    <property type="protein sequence ID" value="PPA36931.1"/>
    <property type="gene ID" value="WBGene00275300"/>
</dbReference>
<feature type="transmembrane region" description="Helical" evidence="7">
    <location>
        <begin position="121"/>
        <end position="141"/>
    </location>
</feature>
<evidence type="ECO:0000256" key="6">
    <source>
        <dbReference type="SAM" id="MobiDB-lite"/>
    </source>
</evidence>
<accession>A0A8R1UR53</accession>
<organism evidence="8 9">
    <name type="scientific">Pristionchus pacificus</name>
    <name type="common">Parasitic nematode worm</name>
    <dbReference type="NCBI Taxonomy" id="54126"/>
    <lineage>
        <taxon>Eukaryota</taxon>
        <taxon>Metazoa</taxon>
        <taxon>Ecdysozoa</taxon>
        <taxon>Nematoda</taxon>
        <taxon>Chromadorea</taxon>
        <taxon>Rhabditida</taxon>
        <taxon>Rhabditina</taxon>
        <taxon>Diplogasteromorpha</taxon>
        <taxon>Diplogasteroidea</taxon>
        <taxon>Neodiplogasteridae</taxon>
        <taxon>Pristionchus</taxon>
    </lineage>
</organism>
<dbReference type="Pfam" id="PF01679">
    <property type="entry name" value="Pmp3"/>
    <property type="match status" value="1"/>
</dbReference>
<name>A0A2A6BGM7_PRIPA</name>
<dbReference type="InterPro" id="IPR000612">
    <property type="entry name" value="PMP3"/>
</dbReference>
<evidence type="ECO:0000256" key="5">
    <source>
        <dbReference type="ARBA" id="ARBA00023136"/>
    </source>
</evidence>
<accession>A0A2A6BGM7</accession>
<evidence type="ECO:0000256" key="3">
    <source>
        <dbReference type="ARBA" id="ARBA00022692"/>
    </source>
</evidence>
<feature type="compositionally biased region" description="Low complexity" evidence="6">
    <location>
        <begin position="227"/>
        <end position="250"/>
    </location>
</feature>
<comment type="similarity">
    <text evidence="2">Belongs to the UPF0057 (PMP3) family.</text>
</comment>
<feature type="region of interest" description="Disordered" evidence="6">
    <location>
        <begin position="227"/>
        <end position="259"/>
    </location>
</feature>
<keyword evidence="3 7" id="KW-0812">Transmembrane</keyword>
<dbReference type="GO" id="GO:0016020">
    <property type="term" value="C:membrane"/>
    <property type="evidence" value="ECO:0007669"/>
    <property type="project" value="UniProtKB-SubCell"/>
</dbReference>
<dbReference type="AlphaFoldDB" id="A0A2A6BGM7"/>
<dbReference type="Proteomes" id="UP000005239">
    <property type="component" value="Unassembled WGS sequence"/>
</dbReference>
<keyword evidence="5 7" id="KW-0472">Membrane</keyword>
<gene>
    <name evidence="8" type="primary">WBGene00275300</name>
</gene>
<dbReference type="PANTHER" id="PTHR21659">
    <property type="entry name" value="HYDROPHOBIC PROTEIN RCI2 LOW TEMPERATURE AND SALT RESPONSIVE PROTEIN LTI6 -RELATED"/>
    <property type="match status" value="1"/>
</dbReference>
<protein>
    <submittedName>
        <fullName evidence="8">Uncharacterized protein</fullName>
    </submittedName>
</protein>
<keyword evidence="9" id="KW-1185">Reference proteome</keyword>
<proteinExistence type="inferred from homology"/>
<evidence type="ECO:0000256" key="1">
    <source>
        <dbReference type="ARBA" id="ARBA00004370"/>
    </source>
</evidence>
<evidence type="ECO:0000256" key="2">
    <source>
        <dbReference type="ARBA" id="ARBA00009530"/>
    </source>
</evidence>
<evidence type="ECO:0000313" key="8">
    <source>
        <dbReference type="EnsemblMetazoa" id="PPA36931.1"/>
    </source>
</evidence>
<feature type="transmembrane region" description="Helical" evidence="7">
    <location>
        <begin position="78"/>
        <end position="101"/>
    </location>
</feature>
<feature type="transmembrane region" description="Helical" evidence="7">
    <location>
        <begin position="7"/>
        <end position="27"/>
    </location>
</feature>
<reference evidence="8" key="2">
    <citation type="submission" date="2022-06" db="UniProtKB">
        <authorList>
            <consortium name="EnsemblMetazoa"/>
        </authorList>
    </citation>
    <scope>IDENTIFICATION</scope>
    <source>
        <strain evidence="8">PS312</strain>
    </source>
</reference>
<evidence type="ECO:0000313" key="9">
    <source>
        <dbReference type="Proteomes" id="UP000005239"/>
    </source>
</evidence>
<keyword evidence="4 7" id="KW-1133">Transmembrane helix</keyword>
<feature type="transmembrane region" description="Helical" evidence="7">
    <location>
        <begin position="153"/>
        <end position="171"/>
    </location>
</feature>
<comment type="subcellular location">
    <subcellularLocation>
        <location evidence="1">Membrane</location>
    </subcellularLocation>
</comment>
<dbReference type="PANTHER" id="PTHR21659:SF42">
    <property type="entry name" value="UPF0057 MEMBRANE PROTEIN ZK632.10-RELATED"/>
    <property type="match status" value="1"/>
</dbReference>
<sequence>MARSRRGNFAVSLSFTFPVFKLLLYVVFDAAPSDKDTELFVLSTTKASSVVVLRMLSKQLQLRIFIKVRYSLMNAFSVYQLILIKSISGCPITFQSLIIYHQMKNSLTLVCSRSSQMTESAGGKVCLCILAVFFPPIAVAIHTGCGAEACLNWLFTFLFWIPGVIHAWVVILRKPHPHHHDVIIVQQPAAVVAAAPAAAAPSVVLNQTTVHHTGQYQPQYYQQPNQYPAQPQQYQQGYPPQQGHPGQPEQKGNAPPQYY</sequence>
<reference evidence="9" key="1">
    <citation type="journal article" date="2008" name="Nat. Genet.">
        <title>The Pristionchus pacificus genome provides a unique perspective on nematode lifestyle and parasitism.</title>
        <authorList>
            <person name="Dieterich C."/>
            <person name="Clifton S.W."/>
            <person name="Schuster L.N."/>
            <person name="Chinwalla A."/>
            <person name="Delehaunty K."/>
            <person name="Dinkelacker I."/>
            <person name="Fulton L."/>
            <person name="Fulton R."/>
            <person name="Godfrey J."/>
            <person name="Minx P."/>
            <person name="Mitreva M."/>
            <person name="Roeseler W."/>
            <person name="Tian H."/>
            <person name="Witte H."/>
            <person name="Yang S.P."/>
            <person name="Wilson R.K."/>
            <person name="Sommer R.J."/>
        </authorList>
    </citation>
    <scope>NUCLEOTIDE SEQUENCE [LARGE SCALE GENOMIC DNA]</scope>
    <source>
        <strain evidence="9">PS312</strain>
    </source>
</reference>